<proteinExistence type="predicted"/>
<feature type="compositionally biased region" description="Gly residues" evidence="1">
    <location>
        <begin position="124"/>
        <end position="137"/>
    </location>
</feature>
<sequence>MCQTLTTTHPRCGCLTTKYFSACRLRLRGKCTRREMVFLNAKDNNGVCGMCIGMEEKRERVMGLIGWLEGSYFDVDFEFEMVDLRLECEGDEGGDAEKEVMTTRCDLSRVCDPVSLLSGIVAGSGGGGRSGLGVGKGKAGERTRRKVRGPKSTRRVVDGDKEKAKKGK</sequence>
<reference evidence="2 3" key="1">
    <citation type="submission" date="2016-12" db="EMBL/GenBank/DDBJ databases">
        <title>The genomes of Aspergillus section Nigri reveals drivers in fungal speciation.</title>
        <authorList>
            <consortium name="DOE Joint Genome Institute"/>
            <person name="Vesth T.C."/>
            <person name="Nybo J."/>
            <person name="Theobald S."/>
            <person name="Brandl J."/>
            <person name="Frisvad J.C."/>
            <person name="Nielsen K.F."/>
            <person name="Lyhne E.K."/>
            <person name="Kogle M.E."/>
            <person name="Kuo A."/>
            <person name="Riley R."/>
            <person name="Clum A."/>
            <person name="Nolan M."/>
            <person name="Lipzen A."/>
            <person name="Salamov A."/>
            <person name="Henrissat B."/>
            <person name="Wiebenga A."/>
            <person name="De Vries R.P."/>
            <person name="Grigoriev I.V."/>
            <person name="Mortensen U.H."/>
            <person name="Andersen M.R."/>
            <person name="Baker S.E."/>
        </authorList>
    </citation>
    <scope>NUCLEOTIDE SEQUENCE [LARGE SCALE GENOMIC DNA]</scope>
    <source>
        <strain evidence="2 3">CBS 115572</strain>
    </source>
</reference>
<feature type="compositionally biased region" description="Basic residues" evidence="1">
    <location>
        <begin position="143"/>
        <end position="154"/>
    </location>
</feature>
<evidence type="ECO:0000256" key="1">
    <source>
        <dbReference type="SAM" id="MobiDB-lite"/>
    </source>
</evidence>
<comment type="caution">
    <text evidence="2">The sequence shown here is derived from an EMBL/GenBank/DDBJ whole genome shotgun (WGS) entry which is preliminary data.</text>
</comment>
<dbReference type="Proteomes" id="UP000246702">
    <property type="component" value="Unassembled WGS sequence"/>
</dbReference>
<name>A0A317X3Q4_9EURO</name>
<evidence type="ECO:0000313" key="2">
    <source>
        <dbReference type="EMBL" id="PWY93264.1"/>
    </source>
</evidence>
<feature type="compositionally biased region" description="Basic and acidic residues" evidence="1">
    <location>
        <begin position="155"/>
        <end position="168"/>
    </location>
</feature>
<protein>
    <submittedName>
        <fullName evidence="2">Uncharacterized protein</fullName>
    </submittedName>
</protein>
<keyword evidence="3" id="KW-1185">Reference proteome</keyword>
<organism evidence="2 3">
    <name type="scientific">Aspergillus sclerotioniger CBS 115572</name>
    <dbReference type="NCBI Taxonomy" id="1450535"/>
    <lineage>
        <taxon>Eukaryota</taxon>
        <taxon>Fungi</taxon>
        <taxon>Dikarya</taxon>
        <taxon>Ascomycota</taxon>
        <taxon>Pezizomycotina</taxon>
        <taxon>Eurotiomycetes</taxon>
        <taxon>Eurotiomycetidae</taxon>
        <taxon>Eurotiales</taxon>
        <taxon>Aspergillaceae</taxon>
        <taxon>Aspergillus</taxon>
        <taxon>Aspergillus subgen. Circumdati</taxon>
    </lineage>
</organism>
<gene>
    <name evidence="2" type="ORF">BO94DRAFT_364623</name>
</gene>
<dbReference type="EMBL" id="MSFK01000007">
    <property type="protein sequence ID" value="PWY93264.1"/>
    <property type="molecule type" value="Genomic_DNA"/>
</dbReference>
<dbReference type="GeneID" id="37109337"/>
<dbReference type="RefSeq" id="XP_025470025.1">
    <property type="nucleotide sequence ID" value="XM_025607194.1"/>
</dbReference>
<feature type="region of interest" description="Disordered" evidence="1">
    <location>
        <begin position="124"/>
        <end position="168"/>
    </location>
</feature>
<dbReference type="AlphaFoldDB" id="A0A317X3Q4"/>
<accession>A0A317X3Q4</accession>
<evidence type="ECO:0000313" key="3">
    <source>
        <dbReference type="Proteomes" id="UP000246702"/>
    </source>
</evidence>